<comment type="caution">
    <text evidence="1">The sequence shown here is derived from an EMBL/GenBank/DDBJ whole genome shotgun (WGS) entry which is preliminary data.</text>
</comment>
<name>A0A0F9J3N6_9ZZZZ</name>
<proteinExistence type="predicted"/>
<gene>
    <name evidence="1" type="ORF">LCGC14_1502800</name>
</gene>
<dbReference type="AlphaFoldDB" id="A0A0F9J3N6"/>
<organism evidence="1">
    <name type="scientific">marine sediment metagenome</name>
    <dbReference type="NCBI Taxonomy" id="412755"/>
    <lineage>
        <taxon>unclassified sequences</taxon>
        <taxon>metagenomes</taxon>
        <taxon>ecological metagenomes</taxon>
    </lineage>
</organism>
<sequence>MRLTHLLHLLGWRSRITGIHVTRTGAWAECGECGMRVAMPKDWKRPGGLLIDAAGSPTTHT</sequence>
<evidence type="ECO:0000313" key="1">
    <source>
        <dbReference type="EMBL" id="KKM64294.1"/>
    </source>
</evidence>
<accession>A0A0F9J3N6</accession>
<reference evidence="1" key="1">
    <citation type="journal article" date="2015" name="Nature">
        <title>Complex archaea that bridge the gap between prokaryotes and eukaryotes.</title>
        <authorList>
            <person name="Spang A."/>
            <person name="Saw J.H."/>
            <person name="Jorgensen S.L."/>
            <person name="Zaremba-Niedzwiedzka K."/>
            <person name="Martijn J."/>
            <person name="Lind A.E."/>
            <person name="van Eijk R."/>
            <person name="Schleper C."/>
            <person name="Guy L."/>
            <person name="Ettema T.J."/>
        </authorList>
    </citation>
    <scope>NUCLEOTIDE SEQUENCE</scope>
</reference>
<dbReference type="EMBL" id="LAZR01010929">
    <property type="protein sequence ID" value="KKM64294.1"/>
    <property type="molecule type" value="Genomic_DNA"/>
</dbReference>
<protein>
    <submittedName>
        <fullName evidence="1">Uncharacterized protein</fullName>
    </submittedName>
</protein>